<evidence type="ECO:0000259" key="1">
    <source>
        <dbReference type="PROSITE" id="PS50878"/>
    </source>
</evidence>
<dbReference type="Proteomes" id="UP000018949">
    <property type="component" value="Unassembled WGS sequence"/>
</dbReference>
<sequence>MYSIGIRDKRVLTIVSRMLKAPIKGSGVPTRGTPQGGILSPLL</sequence>
<evidence type="ECO:0000313" key="3">
    <source>
        <dbReference type="Proteomes" id="UP000018949"/>
    </source>
</evidence>
<proteinExistence type="predicted"/>
<keyword evidence="3" id="KW-1185">Reference proteome</keyword>
<evidence type="ECO:0000313" key="2">
    <source>
        <dbReference type="EMBL" id="GAE47078.1"/>
    </source>
</evidence>
<reference evidence="2 3" key="1">
    <citation type="submission" date="2013-12" db="EMBL/GenBank/DDBJ databases">
        <title>NBRP : Genome information of microbial organism related human and environment.</title>
        <authorList>
            <person name="Hattori M."/>
            <person name="Oshima K."/>
            <person name="Inaba H."/>
            <person name="Suda W."/>
            <person name="Sakamoto M."/>
            <person name="Iino T."/>
            <person name="Kitahara M."/>
            <person name="Oshida Y."/>
            <person name="Iida T."/>
            <person name="Kudo T."/>
            <person name="Itoh T."/>
            <person name="Ahmed I."/>
            <person name="Ohkuma M."/>
        </authorList>
    </citation>
    <scope>NUCLEOTIDE SEQUENCE [LARGE SCALE GENOMIC DNA]</scope>
    <source>
        <strain evidence="2 3">JCM 21738</strain>
    </source>
</reference>
<accession>W4RT88</accession>
<gene>
    <name evidence="2" type="ORF">JCM21738_4023</name>
</gene>
<protein>
    <submittedName>
        <fullName evidence="2">DNA polymerase</fullName>
    </submittedName>
</protein>
<organism evidence="2 3">
    <name type="scientific">Mesobacillus boroniphilus JCM 21738</name>
    <dbReference type="NCBI Taxonomy" id="1294265"/>
    <lineage>
        <taxon>Bacteria</taxon>
        <taxon>Bacillati</taxon>
        <taxon>Bacillota</taxon>
        <taxon>Bacilli</taxon>
        <taxon>Bacillales</taxon>
        <taxon>Bacillaceae</taxon>
        <taxon>Mesobacillus</taxon>
    </lineage>
</organism>
<name>W4RT88_9BACI</name>
<dbReference type="EMBL" id="BAUW01000062">
    <property type="protein sequence ID" value="GAE47078.1"/>
    <property type="molecule type" value="Genomic_DNA"/>
</dbReference>
<dbReference type="AlphaFoldDB" id="W4RT88"/>
<dbReference type="PROSITE" id="PS50878">
    <property type="entry name" value="RT_POL"/>
    <property type="match status" value="1"/>
</dbReference>
<comment type="caution">
    <text evidence="2">The sequence shown here is derived from an EMBL/GenBank/DDBJ whole genome shotgun (WGS) entry which is preliminary data.</text>
</comment>
<dbReference type="eggNOG" id="COG3344">
    <property type="taxonomic scope" value="Bacteria"/>
</dbReference>
<feature type="domain" description="Reverse transcriptase" evidence="1">
    <location>
        <begin position="1"/>
        <end position="43"/>
    </location>
</feature>
<dbReference type="InterPro" id="IPR000477">
    <property type="entry name" value="RT_dom"/>
</dbReference>